<reference evidence="2" key="1">
    <citation type="submission" date="2020-11" db="EMBL/GenBank/DDBJ databases">
        <title>Connecting structure to function with the recovery of over 1000 high-quality activated sludge metagenome-assembled genomes encoding full-length rRNA genes using long-read sequencing.</title>
        <authorList>
            <person name="Singleton C.M."/>
            <person name="Petriglieri F."/>
            <person name="Kristensen J.M."/>
            <person name="Kirkegaard R.H."/>
            <person name="Michaelsen T.Y."/>
            <person name="Andersen M.H."/>
            <person name="Karst S.M."/>
            <person name="Dueholm M.S."/>
            <person name="Nielsen P.H."/>
            <person name="Albertsen M."/>
        </authorList>
    </citation>
    <scope>NUCLEOTIDE SEQUENCE</scope>
    <source>
        <strain evidence="2">Fred_18-Q3-R57-64_BAT3C.431</strain>
    </source>
</reference>
<dbReference type="Proteomes" id="UP000596004">
    <property type="component" value="Chromosome"/>
</dbReference>
<proteinExistence type="predicted"/>
<gene>
    <name evidence="2" type="ORF">IPJ89_03600</name>
</gene>
<dbReference type="EMBL" id="CP064981">
    <property type="protein sequence ID" value="QQR92221.1"/>
    <property type="molecule type" value="Genomic_DNA"/>
</dbReference>
<dbReference type="AlphaFoldDB" id="A0A7T9DIZ3"/>
<name>A0A7T9DIZ3_9ARCH</name>
<feature type="compositionally biased region" description="Low complexity" evidence="1">
    <location>
        <begin position="52"/>
        <end position="63"/>
    </location>
</feature>
<evidence type="ECO:0000313" key="2">
    <source>
        <dbReference type="EMBL" id="QQR92221.1"/>
    </source>
</evidence>
<protein>
    <submittedName>
        <fullName evidence="2">Uncharacterized protein</fullName>
    </submittedName>
</protein>
<sequence length="101" mass="11509">MPLEEIPVFHLYSASEEKPLSKDERQRLLEELRRKLAEIKEIKQKLHMLEHPSTASPALPATAMDTHSPQELATALEELRVPALELLQDRPSPKKVLAKEP</sequence>
<organism evidence="2">
    <name type="scientific">Candidatus Iainarchaeum sp</name>
    <dbReference type="NCBI Taxonomy" id="3101447"/>
    <lineage>
        <taxon>Archaea</taxon>
        <taxon>Candidatus Iainarchaeota</taxon>
        <taxon>Candidatus Iainarchaeia</taxon>
        <taxon>Candidatus Iainarchaeales</taxon>
        <taxon>Candidatus Iainarchaeaceae</taxon>
        <taxon>Candidatus Iainarchaeum</taxon>
    </lineage>
</organism>
<feature type="region of interest" description="Disordered" evidence="1">
    <location>
        <begin position="47"/>
        <end position="68"/>
    </location>
</feature>
<accession>A0A7T9DIZ3</accession>
<evidence type="ECO:0000256" key="1">
    <source>
        <dbReference type="SAM" id="MobiDB-lite"/>
    </source>
</evidence>